<dbReference type="EMBL" id="JARBHB010000013">
    <property type="protein sequence ID" value="KAJ8870459.1"/>
    <property type="molecule type" value="Genomic_DNA"/>
</dbReference>
<evidence type="ECO:0000313" key="3">
    <source>
        <dbReference type="Proteomes" id="UP001159363"/>
    </source>
</evidence>
<sequence>MKVKRGEYEAAPECAKAGETRYHPTRKPADQRHRAARIPTCENPGAPHHRGHLTNITCAYFDGHTDRHARSKFGSNGGIEPGSPSRASGNCEVTVNGLRPFFEYPPKRDARIWCYRDVTAHVPTHPSPCLHWPRSGGALRRSTEASRATPAKLYWTASIFREYRGQRMNGANSPFMGQAAAQSASSPAVEIRPTTSGFRAIWAALNNEVLRADEGEVKREWISAGKQGRGKQNPPTSGIVRHDSHLQKSGSNPLVGDRTRVRLGGRRAVYPLNHRGPGAWINKQQPGHRVVLVTSNTTGTNVVSIDRQTDARTRFDVMGRQDEDEHQSSVALGRRRTLHCSCVTLAARESTPGIPGVWDNILRGTNLAASSNSAITEPAGHSAAGRPGNTKQERACQLRNTYFRPSATPPPLFRSTQGLEEVKPQGGVCSLARCQRVSPSSATPSSKTSRPQSREHIETFLRLPKANNTTRRRGMYGHPTGVPGEPWCKNQNQMQRMVAHPPGVAPRPQYTGKTALPFLAIGCSRYWRRRACLGRRLPPTRRNVRDDHAEEYLATRVDKALASRSRGERTGPATMVRDPTAARLALLRAFVKKHFLPDYAIQKQVTPTLNVPDPLARHPSHVASKHPRPSSWTQFHYVDGSGHKLAYHSCNTTQHNGLHT</sequence>
<reference evidence="2 3" key="1">
    <citation type="submission" date="2023-02" db="EMBL/GenBank/DDBJ databases">
        <title>LHISI_Scaffold_Assembly.</title>
        <authorList>
            <person name="Stuart O.P."/>
            <person name="Cleave R."/>
            <person name="Magrath M.J.L."/>
            <person name="Mikheyev A.S."/>
        </authorList>
    </citation>
    <scope>NUCLEOTIDE SEQUENCE [LARGE SCALE GENOMIC DNA]</scope>
    <source>
        <strain evidence="2">Daus_M_001</strain>
        <tissue evidence="2">Leg muscle</tissue>
    </source>
</reference>
<name>A0ABQ9GDI6_9NEOP</name>
<accession>A0ABQ9GDI6</accession>
<evidence type="ECO:0000256" key="1">
    <source>
        <dbReference type="SAM" id="MobiDB-lite"/>
    </source>
</evidence>
<feature type="compositionally biased region" description="Low complexity" evidence="1">
    <location>
        <begin position="438"/>
        <end position="449"/>
    </location>
</feature>
<comment type="caution">
    <text evidence="2">The sequence shown here is derived from an EMBL/GenBank/DDBJ whole genome shotgun (WGS) entry which is preliminary data.</text>
</comment>
<keyword evidence="3" id="KW-1185">Reference proteome</keyword>
<gene>
    <name evidence="2" type="ORF">PR048_029481</name>
</gene>
<feature type="region of interest" description="Disordered" evidence="1">
    <location>
        <begin position="434"/>
        <end position="455"/>
    </location>
</feature>
<feature type="region of interest" description="Disordered" evidence="1">
    <location>
        <begin position="69"/>
        <end position="90"/>
    </location>
</feature>
<feature type="region of interest" description="Disordered" evidence="1">
    <location>
        <begin position="224"/>
        <end position="258"/>
    </location>
</feature>
<dbReference type="Proteomes" id="UP001159363">
    <property type="component" value="Chromosome 12"/>
</dbReference>
<proteinExistence type="predicted"/>
<protein>
    <submittedName>
        <fullName evidence="2">Uncharacterized protein</fullName>
    </submittedName>
</protein>
<evidence type="ECO:0000313" key="2">
    <source>
        <dbReference type="EMBL" id="KAJ8870459.1"/>
    </source>
</evidence>
<organism evidence="2 3">
    <name type="scientific">Dryococelus australis</name>
    <dbReference type="NCBI Taxonomy" id="614101"/>
    <lineage>
        <taxon>Eukaryota</taxon>
        <taxon>Metazoa</taxon>
        <taxon>Ecdysozoa</taxon>
        <taxon>Arthropoda</taxon>
        <taxon>Hexapoda</taxon>
        <taxon>Insecta</taxon>
        <taxon>Pterygota</taxon>
        <taxon>Neoptera</taxon>
        <taxon>Polyneoptera</taxon>
        <taxon>Phasmatodea</taxon>
        <taxon>Verophasmatodea</taxon>
        <taxon>Anareolatae</taxon>
        <taxon>Phasmatidae</taxon>
        <taxon>Eurycanthinae</taxon>
        <taxon>Dryococelus</taxon>
    </lineage>
</organism>